<accession>A0A1Y1VMJ6</accession>
<name>A0A1Y1VMJ6_9FUNG</name>
<dbReference type="PANTHER" id="PTHR16219">
    <property type="entry name" value="AUGMIN SUBUNIT 4 FAMILY MEMBER"/>
    <property type="match status" value="1"/>
</dbReference>
<proteinExistence type="predicted"/>
<dbReference type="Pfam" id="PF14735">
    <property type="entry name" value="HAUS4"/>
    <property type="match status" value="1"/>
</dbReference>
<dbReference type="STRING" id="1754191.A0A1Y1VMJ6"/>
<reference evidence="2 3" key="2">
    <citation type="submission" date="2016-08" db="EMBL/GenBank/DDBJ databases">
        <title>Pervasive Adenine N6-methylation of Active Genes in Fungi.</title>
        <authorList>
            <consortium name="DOE Joint Genome Institute"/>
            <person name="Mondo S.J."/>
            <person name="Dannebaum R.O."/>
            <person name="Kuo R.C."/>
            <person name="Labutti K."/>
            <person name="Haridas S."/>
            <person name="Kuo A."/>
            <person name="Salamov A."/>
            <person name="Ahrendt S.R."/>
            <person name="Lipzen A."/>
            <person name="Sullivan W."/>
            <person name="Andreopoulos W.B."/>
            <person name="Clum A."/>
            <person name="Lindquist E."/>
            <person name="Daum C."/>
            <person name="Ramamoorthy G.K."/>
            <person name="Gryganskyi A."/>
            <person name="Culley D."/>
            <person name="Magnuson J.K."/>
            <person name="James T.Y."/>
            <person name="O'Malley M.A."/>
            <person name="Stajich J.E."/>
            <person name="Spatafora J.W."/>
            <person name="Visel A."/>
            <person name="Grigoriev I.V."/>
        </authorList>
    </citation>
    <scope>NUCLEOTIDE SEQUENCE [LARGE SCALE GENOMIC DNA]</scope>
    <source>
        <strain evidence="3">finn</strain>
    </source>
</reference>
<keyword evidence="3" id="KW-1185">Reference proteome</keyword>
<dbReference type="GO" id="GO:0070652">
    <property type="term" value="C:HAUS complex"/>
    <property type="evidence" value="ECO:0007669"/>
    <property type="project" value="InterPro"/>
</dbReference>
<dbReference type="PANTHER" id="PTHR16219:SF1">
    <property type="entry name" value="HAUS AUGMIN-LIKE COMPLEX SUBUNIT 4"/>
    <property type="match status" value="1"/>
</dbReference>
<evidence type="ECO:0000256" key="1">
    <source>
        <dbReference type="SAM" id="Coils"/>
    </source>
</evidence>
<keyword evidence="1" id="KW-0175">Coiled coil</keyword>
<evidence type="ECO:0008006" key="4">
    <source>
        <dbReference type="Google" id="ProtNLM"/>
    </source>
</evidence>
<dbReference type="AlphaFoldDB" id="A0A1Y1VMJ6"/>
<dbReference type="EMBL" id="MCFH01000002">
    <property type="protein sequence ID" value="ORX60128.1"/>
    <property type="molecule type" value="Genomic_DNA"/>
</dbReference>
<evidence type="ECO:0000313" key="3">
    <source>
        <dbReference type="Proteomes" id="UP000193719"/>
    </source>
</evidence>
<feature type="coiled-coil region" evidence="1">
    <location>
        <begin position="369"/>
        <end position="427"/>
    </location>
</feature>
<dbReference type="GO" id="GO:0051225">
    <property type="term" value="P:spindle assembly"/>
    <property type="evidence" value="ECO:0007669"/>
    <property type="project" value="InterPro"/>
</dbReference>
<evidence type="ECO:0000313" key="2">
    <source>
        <dbReference type="EMBL" id="ORX60128.1"/>
    </source>
</evidence>
<dbReference type="Proteomes" id="UP000193719">
    <property type="component" value="Unassembled WGS sequence"/>
</dbReference>
<reference evidence="2 3" key="1">
    <citation type="submission" date="2016-08" db="EMBL/GenBank/DDBJ databases">
        <title>Genomes of anaerobic fungi encode conserved fungal cellulosomes for biomass hydrolysis.</title>
        <authorList>
            <consortium name="DOE Joint Genome Institute"/>
            <person name="Haitjema C.H."/>
            <person name="Gilmore S.P."/>
            <person name="Henske J.K."/>
            <person name="Solomon K.V."/>
            <person name="De Groot R."/>
            <person name="Kuo A."/>
            <person name="Mondo S.J."/>
            <person name="Salamov A.A."/>
            <person name="Labutti K."/>
            <person name="Zhao Z."/>
            <person name="Chiniquy J."/>
            <person name="Barry K."/>
            <person name="Brewer H.M."/>
            <person name="Purvine S.O."/>
            <person name="Wright A.T."/>
            <person name="Boxma B."/>
            <person name="Van Alen T."/>
            <person name="Hackstein J.H."/>
            <person name="Baker S.E."/>
            <person name="Grigoriev I.V."/>
            <person name="O'Malley M.A."/>
        </authorList>
    </citation>
    <scope>NUCLEOTIDE SEQUENCE [LARGE SCALE GENOMIC DNA]</scope>
    <source>
        <strain evidence="3">finn</strain>
    </source>
</reference>
<dbReference type="GO" id="GO:0051011">
    <property type="term" value="F:microtubule minus-end binding"/>
    <property type="evidence" value="ECO:0007669"/>
    <property type="project" value="TreeGrafter"/>
</dbReference>
<dbReference type="OrthoDB" id="2136652at2759"/>
<organism evidence="2 3">
    <name type="scientific">Piromyces finnis</name>
    <dbReference type="NCBI Taxonomy" id="1754191"/>
    <lineage>
        <taxon>Eukaryota</taxon>
        <taxon>Fungi</taxon>
        <taxon>Fungi incertae sedis</taxon>
        <taxon>Chytridiomycota</taxon>
        <taxon>Chytridiomycota incertae sedis</taxon>
        <taxon>Neocallimastigomycetes</taxon>
        <taxon>Neocallimastigales</taxon>
        <taxon>Neocallimastigaceae</taxon>
        <taxon>Piromyces</taxon>
    </lineage>
</organism>
<dbReference type="InterPro" id="IPR029327">
    <property type="entry name" value="HAUS4"/>
</dbReference>
<protein>
    <recommendedName>
        <fullName evidence="4">HAUS augmin-like complex subunit 4</fullName>
    </recommendedName>
</protein>
<gene>
    <name evidence="2" type="ORF">BCR36DRAFT_394549</name>
</gene>
<comment type="caution">
    <text evidence="2">The sequence shown here is derived from an EMBL/GenBank/DDBJ whole genome shotgun (WGS) entry which is preliminary data.</text>
</comment>
<sequence>MSFSRTPLTSPLSNKKKEPIKKEPLFKDVPSWIKKENVYFNKLLQDIEDKNLLATDYKSIKKDYLENKLLYEIILDLVNGVKVADSTGNMNEINKAKCYEIIDNLIKCEQIRQNLEMIPNEKDDQIKIEEIKNNILNRFVEMKNIQNKNTQDNNNEKEKSIIDLTFNSGEDNSKTNITKMENNSILNSIENINLNSINTNILGLTEEIINDKISVYNKDIVNKAKRLLLSDVNLILTSTSNEITRFYYGKKVNDTYTQDMLNSQFNEIPKSVSKELENIEEQLKKIDNNNFILINLFHDFIKFYCETLETLYKILIYHKCQKYTELNAAFNNYYSAIIENIFLKLNVLKIEIMESLYTEETISALINIRETFLMKKEEVENQLNIINERLMEYEYAGEEFNELATNYSNIINEIRVLNNDIERMNQS</sequence>